<dbReference type="GeneID" id="9181880"/>
<name>D5GJ46_TUBMM</name>
<dbReference type="Proteomes" id="UP000006911">
    <property type="component" value="Unassembled WGS sequence"/>
</dbReference>
<keyword evidence="2" id="KW-1185">Reference proteome</keyword>
<dbReference type="RefSeq" id="XP_002840348.1">
    <property type="nucleotide sequence ID" value="XM_002840302.1"/>
</dbReference>
<gene>
    <name evidence="1" type="ORF">GSTUM_00008835001</name>
</gene>
<evidence type="ECO:0000313" key="2">
    <source>
        <dbReference type="Proteomes" id="UP000006911"/>
    </source>
</evidence>
<reference evidence="1 2" key="1">
    <citation type="journal article" date="2010" name="Nature">
        <title>Perigord black truffle genome uncovers evolutionary origins and mechanisms of symbiosis.</title>
        <authorList>
            <person name="Martin F."/>
            <person name="Kohler A."/>
            <person name="Murat C."/>
            <person name="Balestrini R."/>
            <person name="Coutinho P.M."/>
            <person name="Jaillon O."/>
            <person name="Montanini B."/>
            <person name="Morin E."/>
            <person name="Noel B."/>
            <person name="Percudani R."/>
            <person name="Porcel B."/>
            <person name="Rubini A."/>
            <person name="Amicucci A."/>
            <person name="Amselem J."/>
            <person name="Anthouard V."/>
            <person name="Arcioni S."/>
            <person name="Artiguenave F."/>
            <person name="Aury J.M."/>
            <person name="Ballario P."/>
            <person name="Bolchi A."/>
            <person name="Brenna A."/>
            <person name="Brun A."/>
            <person name="Buee M."/>
            <person name="Cantarel B."/>
            <person name="Chevalier G."/>
            <person name="Couloux A."/>
            <person name="Da Silva C."/>
            <person name="Denoeud F."/>
            <person name="Duplessis S."/>
            <person name="Ghignone S."/>
            <person name="Hilselberger B."/>
            <person name="Iotti M."/>
            <person name="Marcais B."/>
            <person name="Mello A."/>
            <person name="Miranda M."/>
            <person name="Pacioni G."/>
            <person name="Quesneville H."/>
            <person name="Riccioni C."/>
            <person name="Ruotolo R."/>
            <person name="Splivallo R."/>
            <person name="Stocchi V."/>
            <person name="Tisserant E."/>
            <person name="Viscomi A.R."/>
            <person name="Zambonelli A."/>
            <person name="Zampieri E."/>
            <person name="Henrissat B."/>
            <person name="Lebrun M.H."/>
            <person name="Paolocci F."/>
            <person name="Bonfante P."/>
            <person name="Ottonello S."/>
            <person name="Wincker P."/>
        </authorList>
    </citation>
    <scope>NUCLEOTIDE SEQUENCE [LARGE SCALE GENOMIC DNA]</scope>
    <source>
        <strain evidence="1 2">Mel28</strain>
    </source>
</reference>
<proteinExistence type="predicted"/>
<dbReference type="InParanoid" id="D5GJ46"/>
<dbReference type="EMBL" id="FN430329">
    <property type="protein sequence ID" value="CAZ84539.1"/>
    <property type="molecule type" value="Genomic_DNA"/>
</dbReference>
<accession>D5GJ46</accession>
<protein>
    <submittedName>
        <fullName evidence="1">(Perigord truffle) hypothetical protein</fullName>
    </submittedName>
</protein>
<dbReference type="KEGG" id="tml:GSTUM_00008835001"/>
<evidence type="ECO:0000313" key="1">
    <source>
        <dbReference type="EMBL" id="CAZ84539.1"/>
    </source>
</evidence>
<dbReference type="AlphaFoldDB" id="D5GJ46"/>
<organism evidence="1 2">
    <name type="scientific">Tuber melanosporum (strain Mel28)</name>
    <name type="common">Perigord black truffle</name>
    <dbReference type="NCBI Taxonomy" id="656061"/>
    <lineage>
        <taxon>Eukaryota</taxon>
        <taxon>Fungi</taxon>
        <taxon>Dikarya</taxon>
        <taxon>Ascomycota</taxon>
        <taxon>Pezizomycotina</taxon>
        <taxon>Pezizomycetes</taxon>
        <taxon>Pezizales</taxon>
        <taxon>Tuberaceae</taxon>
        <taxon>Tuber</taxon>
    </lineage>
</organism>
<dbReference type="HOGENOM" id="CLU_3224907_0_0_1"/>
<sequence>MIPINREEYPEWHTARQATLLENPCRAFSRFWKELLRRHKISTQ</sequence>